<keyword evidence="1" id="KW-1133">Transmembrane helix</keyword>
<protein>
    <submittedName>
        <fullName evidence="2">Uncharacterized protein</fullName>
    </submittedName>
</protein>
<evidence type="ECO:0000256" key="1">
    <source>
        <dbReference type="SAM" id="Phobius"/>
    </source>
</evidence>
<accession>A0ABP7WQT4</accession>
<keyword evidence="3" id="KW-1185">Reference proteome</keyword>
<dbReference type="RefSeq" id="WP_345102336.1">
    <property type="nucleotide sequence ID" value="NZ_BAABCV010000004.1"/>
</dbReference>
<evidence type="ECO:0000313" key="3">
    <source>
        <dbReference type="Proteomes" id="UP001500841"/>
    </source>
</evidence>
<feature type="transmembrane region" description="Helical" evidence="1">
    <location>
        <begin position="9"/>
        <end position="28"/>
    </location>
</feature>
<reference evidence="3" key="1">
    <citation type="journal article" date="2019" name="Int. J. Syst. Evol. Microbiol.">
        <title>The Global Catalogue of Microorganisms (GCM) 10K type strain sequencing project: providing services to taxonomists for standard genome sequencing and annotation.</title>
        <authorList>
            <consortium name="The Broad Institute Genomics Platform"/>
            <consortium name="The Broad Institute Genome Sequencing Center for Infectious Disease"/>
            <person name="Wu L."/>
            <person name="Ma J."/>
        </authorList>
    </citation>
    <scope>NUCLEOTIDE SEQUENCE [LARGE SCALE GENOMIC DNA]</scope>
    <source>
        <strain evidence="3">JCM 17085</strain>
    </source>
</reference>
<evidence type="ECO:0000313" key="2">
    <source>
        <dbReference type="EMBL" id="GAA4093210.1"/>
    </source>
</evidence>
<proteinExistence type="predicted"/>
<name>A0ABP7WQT4_9SPHI</name>
<organism evidence="2 3">
    <name type="scientific">Mucilaginibacter panaciglaebae</name>
    <dbReference type="NCBI Taxonomy" id="502331"/>
    <lineage>
        <taxon>Bacteria</taxon>
        <taxon>Pseudomonadati</taxon>
        <taxon>Bacteroidota</taxon>
        <taxon>Sphingobacteriia</taxon>
        <taxon>Sphingobacteriales</taxon>
        <taxon>Sphingobacteriaceae</taxon>
        <taxon>Mucilaginibacter</taxon>
    </lineage>
</organism>
<comment type="caution">
    <text evidence="2">The sequence shown here is derived from an EMBL/GenBank/DDBJ whole genome shotgun (WGS) entry which is preliminary data.</text>
</comment>
<sequence>MNKPISKKFKVSIIVIASICCIGYIASFNHSVKNLAYTGYYWLFKFDHFSSGDRVYASVNCMNQTQFGALALFRLMRPLTLDELKLMDQFTEPNLHIDKRHINSNGKPILVRCDKYLLKEKMKIQHSTYLGTYIKANYLAIAAIDGNHKNTTVNTIFFAIKPNPLVLANYEINNYTLPINYTWADSTLYIIPFDVSNKDIKM</sequence>
<gene>
    <name evidence="2" type="ORF">GCM10022392_14540</name>
</gene>
<keyword evidence="1" id="KW-0812">Transmembrane</keyword>
<dbReference type="EMBL" id="BAABCV010000004">
    <property type="protein sequence ID" value="GAA4093210.1"/>
    <property type="molecule type" value="Genomic_DNA"/>
</dbReference>
<keyword evidence="1" id="KW-0472">Membrane</keyword>
<dbReference type="Proteomes" id="UP001500841">
    <property type="component" value="Unassembled WGS sequence"/>
</dbReference>